<evidence type="ECO:0000313" key="2">
    <source>
        <dbReference type="Proteomes" id="UP000265970"/>
    </source>
</evidence>
<reference evidence="1 2" key="1">
    <citation type="submission" date="2018-08" db="EMBL/GenBank/DDBJ databases">
        <title>A genome reference for cultivated species of the human gut microbiota.</title>
        <authorList>
            <person name="Zou Y."/>
            <person name="Xue W."/>
            <person name="Luo G."/>
        </authorList>
    </citation>
    <scope>NUCLEOTIDE SEQUENCE [LARGE SCALE GENOMIC DNA]</scope>
    <source>
        <strain evidence="1 2">AF13-3LB</strain>
    </source>
</reference>
<gene>
    <name evidence="1" type="ORF">DWV92_04660</name>
</gene>
<dbReference type="EMBL" id="QRZV01000002">
    <property type="protein sequence ID" value="RGW09896.1"/>
    <property type="molecule type" value="Genomic_DNA"/>
</dbReference>
<organism evidence="1 2">
    <name type="scientific">Bifidobacterium pseudolongum</name>
    <dbReference type="NCBI Taxonomy" id="1694"/>
    <lineage>
        <taxon>Bacteria</taxon>
        <taxon>Bacillati</taxon>
        <taxon>Actinomycetota</taxon>
        <taxon>Actinomycetes</taxon>
        <taxon>Bifidobacteriales</taxon>
        <taxon>Bifidobacteriaceae</taxon>
        <taxon>Bifidobacterium</taxon>
    </lineage>
</organism>
<protein>
    <submittedName>
        <fullName evidence="1">Uncharacterized protein</fullName>
    </submittedName>
</protein>
<proteinExistence type="predicted"/>
<dbReference type="Proteomes" id="UP000265970">
    <property type="component" value="Unassembled WGS sequence"/>
</dbReference>
<accession>A0A395XF24</accession>
<comment type="caution">
    <text evidence="1">The sequence shown here is derived from an EMBL/GenBank/DDBJ whole genome shotgun (WGS) entry which is preliminary data.</text>
</comment>
<dbReference type="RefSeq" id="WP_118239114.1">
    <property type="nucleotide sequence ID" value="NZ_QRZV01000002.1"/>
</dbReference>
<name>A0A395XF24_9BIFI</name>
<dbReference type="AlphaFoldDB" id="A0A395XF24"/>
<sequence length="64" mass="7179">MARNISERDKALTSELEAIDALCDQVLGKLPYETSDIARAYRAGQIMMAALVKHDILLRLHHTT</sequence>
<evidence type="ECO:0000313" key="1">
    <source>
        <dbReference type="EMBL" id="RGW09896.1"/>
    </source>
</evidence>